<dbReference type="OrthoDB" id="8433768at2"/>
<sequence length="360" mass="39904">MIETNLVDFRSLAQDPSASRRNELMKGVASLFAFASERCTLEQIEIYDEVLGRLADMVETEARAFAAEKIAPLRRAPEGVVRRFARDSEITVAGPVLTKSPVLSDRDLIAVAGAHGNDHLAAIAARSNLSEIVTDMVVERGDSRVRRTVAQNTGARIGDRALDLLVRQAMTDLETATALGDHPDTPDTVIGRLVDHAEQEVRRALSGRGMKAAEQGLSEAARRAGERLTNSYWIGQYDFETAWEKLMQQGGSRVASEALLCQYAIEDRFADVVAVFAVLADIDLEEAKHWLVRVDTEPFVVIAKALGLRFTTVQAMLKVGPWKHRLANEQRGQALNQYQQMEPRFARARIAAWRQTRLAV</sequence>
<organism evidence="1 2">
    <name type="scientific">Oharaeibacter diazotrophicus</name>
    <dbReference type="NCBI Taxonomy" id="1920512"/>
    <lineage>
        <taxon>Bacteria</taxon>
        <taxon>Pseudomonadati</taxon>
        <taxon>Pseudomonadota</taxon>
        <taxon>Alphaproteobacteria</taxon>
        <taxon>Hyphomicrobiales</taxon>
        <taxon>Pleomorphomonadaceae</taxon>
        <taxon>Oharaeibacter</taxon>
    </lineage>
</organism>
<dbReference type="EMBL" id="SNXY01000010">
    <property type="protein sequence ID" value="TDP82705.1"/>
    <property type="molecule type" value="Genomic_DNA"/>
</dbReference>
<evidence type="ECO:0000313" key="1">
    <source>
        <dbReference type="EMBL" id="TDP82705.1"/>
    </source>
</evidence>
<comment type="caution">
    <text evidence="1">The sequence shown here is derived from an EMBL/GenBank/DDBJ whole genome shotgun (WGS) entry which is preliminary data.</text>
</comment>
<proteinExistence type="predicted"/>
<accession>A0A4R6R9Z9</accession>
<protein>
    <submittedName>
        <fullName evidence="1">Uncharacterized protein DUF2336</fullName>
    </submittedName>
</protein>
<dbReference type="AlphaFoldDB" id="A0A4R6R9Z9"/>
<gene>
    <name evidence="1" type="ORF">EDD54_3975</name>
</gene>
<keyword evidence="2" id="KW-1185">Reference proteome</keyword>
<dbReference type="Pfam" id="PF10098">
    <property type="entry name" value="DUF2336"/>
    <property type="match status" value="1"/>
</dbReference>
<reference evidence="1 2" key="1">
    <citation type="submission" date="2019-03" db="EMBL/GenBank/DDBJ databases">
        <title>Genomic Encyclopedia of Type Strains, Phase IV (KMG-IV): sequencing the most valuable type-strain genomes for metagenomic binning, comparative biology and taxonomic classification.</title>
        <authorList>
            <person name="Goeker M."/>
        </authorList>
    </citation>
    <scope>NUCLEOTIDE SEQUENCE [LARGE SCALE GENOMIC DNA]</scope>
    <source>
        <strain evidence="1 2">DSM 102969</strain>
    </source>
</reference>
<dbReference type="InterPro" id="IPR019285">
    <property type="entry name" value="DUF2336"/>
</dbReference>
<evidence type="ECO:0000313" key="2">
    <source>
        <dbReference type="Proteomes" id="UP000294547"/>
    </source>
</evidence>
<name>A0A4R6R9Z9_9HYPH</name>
<dbReference type="Proteomes" id="UP000294547">
    <property type="component" value="Unassembled WGS sequence"/>
</dbReference>